<evidence type="ECO:0000256" key="1">
    <source>
        <dbReference type="ARBA" id="ARBA00022801"/>
    </source>
</evidence>
<dbReference type="GO" id="GO:0006508">
    <property type="term" value="P:proteolysis"/>
    <property type="evidence" value="ECO:0007669"/>
    <property type="project" value="InterPro"/>
</dbReference>
<dbReference type="Pfam" id="PF00326">
    <property type="entry name" value="Peptidase_S9"/>
    <property type="match status" value="1"/>
</dbReference>
<dbReference type="Proteomes" id="UP000218231">
    <property type="component" value="Unassembled WGS sequence"/>
</dbReference>
<dbReference type="Gene3D" id="3.40.50.1820">
    <property type="entry name" value="alpha/beta hydrolase"/>
    <property type="match status" value="1"/>
</dbReference>
<gene>
    <name evidence="3" type="ORF">WR25_00804</name>
</gene>
<dbReference type="GO" id="GO:0004252">
    <property type="term" value="F:serine-type endopeptidase activity"/>
    <property type="evidence" value="ECO:0007669"/>
    <property type="project" value="TreeGrafter"/>
</dbReference>
<dbReference type="PANTHER" id="PTHR42776:SF27">
    <property type="entry name" value="DIPEPTIDYL PEPTIDASE FAMILY MEMBER 6"/>
    <property type="match status" value="1"/>
</dbReference>
<dbReference type="AlphaFoldDB" id="A0A2A2JKE0"/>
<name>A0A2A2JKE0_9BILA</name>
<evidence type="ECO:0000259" key="2">
    <source>
        <dbReference type="Pfam" id="PF00326"/>
    </source>
</evidence>
<dbReference type="STRING" id="2018661.A0A2A2JKE0"/>
<dbReference type="SUPFAM" id="SSF82171">
    <property type="entry name" value="DPP6 N-terminal domain-like"/>
    <property type="match status" value="1"/>
</dbReference>
<dbReference type="InterPro" id="IPR029058">
    <property type="entry name" value="AB_hydrolase_fold"/>
</dbReference>
<keyword evidence="1" id="KW-0378">Hydrolase</keyword>
<proteinExistence type="predicted"/>
<dbReference type="EMBL" id="LIAE01010383">
    <property type="protein sequence ID" value="PAV62226.1"/>
    <property type="molecule type" value="Genomic_DNA"/>
</dbReference>
<reference evidence="3 4" key="1">
    <citation type="journal article" date="2017" name="Curr. Biol.">
        <title>Genome architecture and evolution of a unichromosomal asexual nematode.</title>
        <authorList>
            <person name="Fradin H."/>
            <person name="Zegar C."/>
            <person name="Gutwein M."/>
            <person name="Lucas J."/>
            <person name="Kovtun M."/>
            <person name="Corcoran D."/>
            <person name="Baugh L.R."/>
            <person name="Kiontke K."/>
            <person name="Gunsalus K."/>
            <person name="Fitch D.H."/>
            <person name="Piano F."/>
        </authorList>
    </citation>
    <scope>NUCLEOTIDE SEQUENCE [LARGE SCALE GENOMIC DNA]</scope>
    <source>
        <strain evidence="3">PF1309</strain>
    </source>
</reference>
<dbReference type="PANTHER" id="PTHR42776">
    <property type="entry name" value="SERINE PEPTIDASE S9 FAMILY MEMBER"/>
    <property type="match status" value="1"/>
</dbReference>
<evidence type="ECO:0000313" key="4">
    <source>
        <dbReference type="Proteomes" id="UP000218231"/>
    </source>
</evidence>
<feature type="domain" description="Peptidase S9 prolyl oligopeptidase catalytic" evidence="2">
    <location>
        <begin position="445"/>
        <end position="659"/>
    </location>
</feature>
<comment type="caution">
    <text evidence="3">The sequence shown here is derived from an EMBL/GenBank/DDBJ whole genome shotgun (WGS) entry which is preliminary data.</text>
</comment>
<organism evidence="3 4">
    <name type="scientific">Diploscapter pachys</name>
    <dbReference type="NCBI Taxonomy" id="2018661"/>
    <lineage>
        <taxon>Eukaryota</taxon>
        <taxon>Metazoa</taxon>
        <taxon>Ecdysozoa</taxon>
        <taxon>Nematoda</taxon>
        <taxon>Chromadorea</taxon>
        <taxon>Rhabditida</taxon>
        <taxon>Rhabditina</taxon>
        <taxon>Rhabditomorpha</taxon>
        <taxon>Rhabditoidea</taxon>
        <taxon>Rhabditidae</taxon>
        <taxon>Diploscapter</taxon>
    </lineage>
</organism>
<accession>A0A2A2JKE0</accession>
<protein>
    <recommendedName>
        <fullName evidence="2">Peptidase S9 prolyl oligopeptidase catalytic domain-containing protein</fullName>
    </recommendedName>
</protein>
<keyword evidence="4" id="KW-1185">Reference proteome</keyword>
<dbReference type="InterPro" id="IPR001375">
    <property type="entry name" value="Peptidase_S9_cat"/>
</dbReference>
<dbReference type="SUPFAM" id="SSF53474">
    <property type="entry name" value="alpha/beta-Hydrolases"/>
    <property type="match status" value="1"/>
</dbReference>
<evidence type="ECO:0000313" key="3">
    <source>
        <dbReference type="EMBL" id="PAV62226.1"/>
    </source>
</evidence>
<sequence length="764" mass="86515">MLGYLLLLLPAIKATVIPRDLLFSDPKYSSVALSPDGRFYAYIAPDEKGIRNVYTQCVSCRHKRKVTFEKDQNILSYMWTGVPDVILYTQDNNGDENTRIYKKNISQAAIAEEPMGRFVLSDRAGVKGMIMANNYRDSRVLIGLNDEIPAFHNVYSFDLITNKMELILKNKRFPMFVTDNELNIRLASEETIDGKLAYYKLSPKANPKAITTDKEDWIEYLTVEVDDKPTTFPVSFDATNKNMYWLWGEGTDLGTLITMPFDRPTEREVLYTATRAQIGNILLHPMEKTLLAVTEVYHKPELYVANETYMEDLQYLVNLRPQGSLQILSLSLDMHTWLVTYLSADKPYEIFIYRRWLKSAELLFNLYPELEKYELNKMIGFDFLARDNQQIQAYISLPPSTSLRKSNEVSLADKGYAELGMIPAKPQKLIIMPHGGPKARDVYGFSPINAFLTNRGYAVLQVNFRGSTGFGKKLTNLGNGEWGRKMHYDLLDAIEFSVAKGIADRNQIAIMGGSYGGYAALVGLTFTPDTFACGIDIFGPSNLISLLEAVPPYWLGFYQDLVKMVGADIDTEAGKQSLKARSPLFFADRIKKPIMIHQGANDPRVKQQESDQFVTALQKNQIPVTYVVFPDEGHGFSKVQNRLTHYGHIEKFLHSCLGGEYEPFENQQYNSSATVRADGYAPTTTTTTTTTAAPSTSTIQPQFFFNRPFIPAQPQQPMVYNSYNPIMVQQAQQRPAQYQQPYARPAPHLQPPQAVIARIFPYQG</sequence>
<dbReference type="OrthoDB" id="416344at2759"/>